<evidence type="ECO:0000313" key="4">
    <source>
        <dbReference type="Proteomes" id="UP000054342"/>
    </source>
</evidence>
<evidence type="ECO:0000256" key="1">
    <source>
        <dbReference type="ARBA" id="ARBA00022723"/>
    </source>
</evidence>
<dbReference type="AlphaFoldDB" id="A0A0D2FN43"/>
<keyword evidence="4" id="KW-1185">Reference proteome</keyword>
<evidence type="ECO:0000259" key="2">
    <source>
        <dbReference type="SMART" id="SM00849"/>
    </source>
</evidence>
<dbReference type="InterPro" id="IPR036866">
    <property type="entry name" value="RibonucZ/Hydroxyglut_hydro"/>
</dbReference>
<accession>A0A0D2FN43</accession>
<dbReference type="InterPro" id="IPR001279">
    <property type="entry name" value="Metallo-B-lactamas"/>
</dbReference>
<dbReference type="GeneID" id="25323506"/>
<dbReference type="GO" id="GO:0006749">
    <property type="term" value="P:glutathione metabolic process"/>
    <property type="evidence" value="ECO:0007669"/>
    <property type="project" value="InterPro"/>
</dbReference>
<dbReference type="RefSeq" id="XP_013322063.1">
    <property type="nucleotide sequence ID" value="XM_013466609.1"/>
</dbReference>
<dbReference type="Proteomes" id="UP000054342">
    <property type="component" value="Unassembled WGS sequence"/>
</dbReference>
<gene>
    <name evidence="3" type="ORF">PV05_01598</name>
</gene>
<reference evidence="3 4" key="1">
    <citation type="submission" date="2015-01" db="EMBL/GenBank/DDBJ databases">
        <title>The Genome Sequence of Exophiala xenobiotica CBS118157.</title>
        <authorList>
            <consortium name="The Broad Institute Genomics Platform"/>
            <person name="Cuomo C."/>
            <person name="de Hoog S."/>
            <person name="Gorbushina A."/>
            <person name="Stielow B."/>
            <person name="Teixiera M."/>
            <person name="Abouelleil A."/>
            <person name="Chapman S.B."/>
            <person name="Priest M."/>
            <person name="Young S.K."/>
            <person name="Wortman J."/>
            <person name="Nusbaum C."/>
            <person name="Birren B."/>
        </authorList>
    </citation>
    <scope>NUCLEOTIDE SEQUENCE [LARGE SCALE GENOMIC DNA]</scope>
    <source>
        <strain evidence="3 4">CBS 118157</strain>
    </source>
</reference>
<keyword evidence="1" id="KW-0479">Metal-binding</keyword>
<dbReference type="SUPFAM" id="SSF56281">
    <property type="entry name" value="Metallo-hydrolase/oxidoreductase"/>
    <property type="match status" value="1"/>
</dbReference>
<name>A0A0D2FN43_9EURO</name>
<dbReference type="SMART" id="SM00849">
    <property type="entry name" value="Lactamase_B"/>
    <property type="match status" value="1"/>
</dbReference>
<evidence type="ECO:0000313" key="3">
    <source>
        <dbReference type="EMBL" id="KIW61479.1"/>
    </source>
</evidence>
<organism evidence="3 4">
    <name type="scientific">Exophiala xenobiotica</name>
    <dbReference type="NCBI Taxonomy" id="348802"/>
    <lineage>
        <taxon>Eukaryota</taxon>
        <taxon>Fungi</taxon>
        <taxon>Dikarya</taxon>
        <taxon>Ascomycota</taxon>
        <taxon>Pezizomycotina</taxon>
        <taxon>Eurotiomycetes</taxon>
        <taxon>Chaetothyriomycetidae</taxon>
        <taxon>Chaetothyriales</taxon>
        <taxon>Herpotrichiellaceae</taxon>
        <taxon>Exophiala</taxon>
    </lineage>
</organism>
<dbReference type="GO" id="GO:0050313">
    <property type="term" value="F:sulfur dioxygenase activity"/>
    <property type="evidence" value="ECO:0007669"/>
    <property type="project" value="InterPro"/>
</dbReference>
<proteinExistence type="predicted"/>
<dbReference type="InterPro" id="IPR051682">
    <property type="entry name" value="Mito_Persulfide_Diox"/>
</dbReference>
<dbReference type="PANTHER" id="PTHR43084">
    <property type="entry name" value="PERSULFIDE DIOXYGENASE ETHE1"/>
    <property type="match status" value="1"/>
</dbReference>
<dbReference type="InterPro" id="IPR044528">
    <property type="entry name" value="POD-like_MBL-fold"/>
</dbReference>
<dbReference type="GO" id="GO:0070813">
    <property type="term" value="P:hydrogen sulfide metabolic process"/>
    <property type="evidence" value="ECO:0007669"/>
    <property type="project" value="TreeGrafter"/>
</dbReference>
<dbReference type="Gene3D" id="3.60.15.10">
    <property type="entry name" value="Ribonuclease Z/Hydroxyacylglutathione hydrolase-like"/>
    <property type="match status" value="1"/>
</dbReference>
<dbReference type="OrthoDB" id="449487at2759"/>
<dbReference type="STRING" id="348802.A0A0D2FN43"/>
<dbReference type="GO" id="GO:0046872">
    <property type="term" value="F:metal ion binding"/>
    <property type="evidence" value="ECO:0007669"/>
    <property type="project" value="UniProtKB-KW"/>
</dbReference>
<dbReference type="EMBL" id="KN847317">
    <property type="protein sequence ID" value="KIW61479.1"/>
    <property type="molecule type" value="Genomic_DNA"/>
</dbReference>
<dbReference type="CDD" id="cd07724">
    <property type="entry name" value="POD-like_MBL-fold"/>
    <property type="match status" value="1"/>
</dbReference>
<dbReference type="Pfam" id="PF00753">
    <property type="entry name" value="Lactamase_B"/>
    <property type="match status" value="1"/>
</dbReference>
<dbReference type="PANTHER" id="PTHR43084:SF1">
    <property type="entry name" value="PERSULFIDE DIOXYGENASE ETHE1, MITOCHONDRIAL"/>
    <property type="match status" value="1"/>
</dbReference>
<protein>
    <recommendedName>
        <fullName evidence="2">Metallo-beta-lactamase domain-containing protein</fullName>
    </recommendedName>
</protein>
<dbReference type="HOGENOM" id="CLU_030571_6_0_1"/>
<sequence>MAASSKNGRSVRRLQVSIEHLYRGYSGSSLQSPISALRTRRSLGSRPFSNLVAKEASSRSQRHPAHLLKVNTPHRRPASTVRHITMEPKVHTLFEPVTGTWQYVVADETTKEAVIIDPVLDYDKATGKIATQSADKILDLVAQCGYTVSRILETHAHADHLTASRYLQNVLAERQPDSARPQVCIGERIRMVQETISKMYNIPKSDLEAAFDCTFADDDTFPIGTIEAKVIHLPGHTPDHIGYIIGSNVFTGDSIFNPDVGSARCDFPGGSAMQLYHSMQKLLSFPEHYRLYTGHDYPPDSRDLPADQYVDGKKAVPFTTVETQRRENKHVRMGTDMKDFVQWRSERDSSLSEPMLLAPSLQVNVRGGRLPAKDSELMKIVDVPAGVARVVKV</sequence>
<feature type="domain" description="Metallo-beta-lactamase" evidence="2">
    <location>
        <begin position="99"/>
        <end position="295"/>
    </location>
</feature>